<dbReference type="InterPro" id="IPR007083">
    <property type="entry name" value="RNA_pol_Rpb1_4"/>
</dbReference>
<dbReference type="InterPro" id="IPR015700">
    <property type="entry name" value="RPC1"/>
</dbReference>
<evidence type="ECO:0000256" key="5">
    <source>
        <dbReference type="ARBA" id="ARBA00022723"/>
    </source>
</evidence>
<dbReference type="AlphaFoldDB" id="A0A3S5ANQ4"/>
<evidence type="ECO:0000313" key="10">
    <source>
        <dbReference type="EMBL" id="VEL34044.1"/>
    </source>
</evidence>
<evidence type="ECO:0000256" key="7">
    <source>
        <dbReference type="ARBA" id="ARBA00023163"/>
    </source>
</evidence>
<dbReference type="PANTHER" id="PTHR48446:SF1">
    <property type="entry name" value="DNA-DIRECTED RNA POLYMERASE SUBUNIT BETA' N-TERMINAL SECTION"/>
    <property type="match status" value="1"/>
</dbReference>
<dbReference type="OrthoDB" id="270392at2759"/>
<dbReference type="GO" id="GO:0003677">
    <property type="term" value="F:DNA binding"/>
    <property type="evidence" value="ECO:0007669"/>
    <property type="project" value="InterPro"/>
</dbReference>
<keyword evidence="6" id="KW-0862">Zinc</keyword>
<comment type="caution">
    <text evidence="10">The sequence shown here is derived from an EMBL/GenBank/DDBJ whole genome shotgun (WGS) entry which is preliminary data.</text>
</comment>
<dbReference type="Pfam" id="PF04998">
    <property type="entry name" value="RNA_pol_Rpb1_5"/>
    <property type="match status" value="1"/>
</dbReference>
<evidence type="ECO:0000256" key="1">
    <source>
        <dbReference type="ARBA" id="ARBA00012418"/>
    </source>
</evidence>
<evidence type="ECO:0000313" key="11">
    <source>
        <dbReference type="Proteomes" id="UP000784294"/>
    </source>
</evidence>
<reference evidence="10" key="1">
    <citation type="submission" date="2018-11" db="EMBL/GenBank/DDBJ databases">
        <authorList>
            <consortium name="Pathogen Informatics"/>
        </authorList>
    </citation>
    <scope>NUCLEOTIDE SEQUENCE</scope>
</reference>
<evidence type="ECO:0000256" key="3">
    <source>
        <dbReference type="ARBA" id="ARBA00022679"/>
    </source>
</evidence>
<protein>
    <recommendedName>
        <fullName evidence="1">DNA-directed RNA polymerase</fullName>
        <ecNumber evidence="1">2.7.7.6</ecNumber>
    </recommendedName>
</protein>
<dbReference type="Gene3D" id="1.10.132.30">
    <property type="match status" value="1"/>
</dbReference>
<name>A0A3S5ANQ4_9PLAT</name>
<dbReference type="GO" id="GO:0003899">
    <property type="term" value="F:DNA-directed RNA polymerase activity"/>
    <property type="evidence" value="ECO:0007669"/>
    <property type="project" value="UniProtKB-EC"/>
</dbReference>
<sequence>MHFISPDRLTFSCLDFGFFISGSFLNISQMIACVGQQVIGGKRVPDSVNGRSLVHFPRGSRAPEAKGFVGNSFFSGLTPSEFFFHAMSGREGLTDTAVKTADTGYMQRRLVKFLEDLAVNYDGTVRDSRGDVIQFRFGSDGLDPLEMETDNFPIDLNRALANIQVAFAMFCRTIFCF</sequence>
<dbReference type="SUPFAM" id="SSF64484">
    <property type="entry name" value="beta and beta-prime subunits of DNA dependent RNA-polymerase"/>
    <property type="match status" value="1"/>
</dbReference>
<evidence type="ECO:0000259" key="8">
    <source>
        <dbReference type="Pfam" id="PF04998"/>
    </source>
</evidence>
<feature type="domain" description="RNA polymerase Rpb1" evidence="9">
    <location>
        <begin position="22"/>
        <end position="69"/>
    </location>
</feature>
<dbReference type="Gene3D" id="6.20.50.80">
    <property type="match status" value="1"/>
</dbReference>
<dbReference type="EMBL" id="CAAALY010246884">
    <property type="protein sequence ID" value="VEL34044.1"/>
    <property type="molecule type" value="Genomic_DNA"/>
</dbReference>
<organism evidence="10 11">
    <name type="scientific">Protopolystoma xenopodis</name>
    <dbReference type="NCBI Taxonomy" id="117903"/>
    <lineage>
        <taxon>Eukaryota</taxon>
        <taxon>Metazoa</taxon>
        <taxon>Spiralia</taxon>
        <taxon>Lophotrochozoa</taxon>
        <taxon>Platyhelminthes</taxon>
        <taxon>Monogenea</taxon>
        <taxon>Polyopisthocotylea</taxon>
        <taxon>Polystomatidea</taxon>
        <taxon>Polystomatidae</taxon>
        <taxon>Protopolystoma</taxon>
    </lineage>
</organism>
<keyword evidence="11" id="KW-1185">Reference proteome</keyword>
<evidence type="ECO:0000256" key="6">
    <source>
        <dbReference type="ARBA" id="ARBA00022833"/>
    </source>
</evidence>
<evidence type="ECO:0000259" key="9">
    <source>
        <dbReference type="Pfam" id="PF05000"/>
    </source>
</evidence>
<dbReference type="Pfam" id="PF05000">
    <property type="entry name" value="RNA_pol_Rpb1_4"/>
    <property type="match status" value="1"/>
</dbReference>
<gene>
    <name evidence="10" type="ORF">PXEA_LOCUS27484</name>
</gene>
<dbReference type="InterPro" id="IPR038120">
    <property type="entry name" value="Rpb1_funnel_sf"/>
</dbReference>
<keyword evidence="2" id="KW-0240">DNA-directed RNA polymerase</keyword>
<dbReference type="InterPro" id="IPR007081">
    <property type="entry name" value="RNA_pol_Rpb1_5"/>
</dbReference>
<dbReference type="GO" id="GO:0046872">
    <property type="term" value="F:metal ion binding"/>
    <property type="evidence" value="ECO:0007669"/>
    <property type="project" value="UniProtKB-KW"/>
</dbReference>
<dbReference type="GO" id="GO:0000428">
    <property type="term" value="C:DNA-directed RNA polymerase complex"/>
    <property type="evidence" value="ECO:0007669"/>
    <property type="project" value="UniProtKB-KW"/>
</dbReference>
<keyword evidence="5" id="KW-0479">Metal-binding</keyword>
<evidence type="ECO:0000256" key="4">
    <source>
        <dbReference type="ARBA" id="ARBA00022695"/>
    </source>
</evidence>
<proteinExistence type="predicted"/>
<dbReference type="Gene3D" id="6.10.250.2940">
    <property type="match status" value="1"/>
</dbReference>
<keyword evidence="3" id="KW-0808">Transferase</keyword>
<keyword evidence="4" id="KW-0548">Nucleotidyltransferase</keyword>
<dbReference type="Proteomes" id="UP000784294">
    <property type="component" value="Unassembled WGS sequence"/>
</dbReference>
<accession>A0A3S5ANQ4</accession>
<feature type="domain" description="RNA polymerase Rpb1" evidence="8">
    <location>
        <begin position="76"/>
        <end position="141"/>
    </location>
</feature>
<dbReference type="PANTHER" id="PTHR48446">
    <property type="entry name" value="DNA-DIRECTED RNA POLYMERASE SUBUNIT BETA' N-TERMINAL SECTION"/>
    <property type="match status" value="1"/>
</dbReference>
<dbReference type="EC" id="2.7.7.6" evidence="1"/>
<dbReference type="GO" id="GO:0006351">
    <property type="term" value="P:DNA-templated transcription"/>
    <property type="evidence" value="ECO:0007669"/>
    <property type="project" value="InterPro"/>
</dbReference>
<keyword evidence="7" id="KW-0804">Transcription</keyword>
<evidence type="ECO:0000256" key="2">
    <source>
        <dbReference type="ARBA" id="ARBA00022478"/>
    </source>
</evidence>